<evidence type="ECO:0000256" key="4">
    <source>
        <dbReference type="ARBA" id="ARBA00022840"/>
    </source>
</evidence>
<protein>
    <submittedName>
        <fullName evidence="8">DEAD/DEAH box helicase</fullName>
    </submittedName>
</protein>
<keyword evidence="3 8" id="KW-0347">Helicase</keyword>
<evidence type="ECO:0000313" key="9">
    <source>
        <dbReference type="Proteomes" id="UP001560267"/>
    </source>
</evidence>
<dbReference type="Gene3D" id="3.40.50.300">
    <property type="entry name" value="P-loop containing nucleotide triphosphate hydrolases"/>
    <property type="match status" value="2"/>
</dbReference>
<keyword evidence="9" id="KW-1185">Reference proteome</keyword>
<dbReference type="InterPro" id="IPR012961">
    <property type="entry name" value="Ski2/MTR4_C"/>
</dbReference>
<evidence type="ECO:0000259" key="7">
    <source>
        <dbReference type="PROSITE" id="PS51194"/>
    </source>
</evidence>
<dbReference type="PROSITE" id="PS51194">
    <property type="entry name" value="HELICASE_CTER"/>
    <property type="match status" value="1"/>
</dbReference>
<evidence type="ECO:0000256" key="3">
    <source>
        <dbReference type="ARBA" id="ARBA00022806"/>
    </source>
</evidence>
<feature type="domain" description="Helicase C-terminal" evidence="7">
    <location>
        <begin position="247"/>
        <end position="447"/>
    </location>
</feature>
<dbReference type="PROSITE" id="PS51192">
    <property type="entry name" value="HELICASE_ATP_BIND_1"/>
    <property type="match status" value="1"/>
</dbReference>
<comment type="caution">
    <text evidence="8">The sequence shown here is derived from an EMBL/GenBank/DDBJ whole genome shotgun (WGS) entry which is preliminary data.</text>
</comment>
<dbReference type="InterPro" id="IPR027417">
    <property type="entry name" value="P-loop_NTPase"/>
</dbReference>
<evidence type="ECO:0000256" key="2">
    <source>
        <dbReference type="ARBA" id="ARBA00022801"/>
    </source>
</evidence>
<dbReference type="CDD" id="cd18795">
    <property type="entry name" value="SF2_C_Ski2"/>
    <property type="match status" value="1"/>
</dbReference>
<dbReference type="PANTHER" id="PTHR12131">
    <property type="entry name" value="ATP-DEPENDENT RNA AND DNA HELICASE"/>
    <property type="match status" value="1"/>
</dbReference>
<evidence type="ECO:0000256" key="1">
    <source>
        <dbReference type="ARBA" id="ARBA00022741"/>
    </source>
</evidence>
<evidence type="ECO:0000256" key="5">
    <source>
        <dbReference type="SAM" id="MobiDB-lite"/>
    </source>
</evidence>
<dbReference type="InterPro" id="IPR014001">
    <property type="entry name" value="Helicase_ATP-bd"/>
</dbReference>
<dbReference type="Pfam" id="PF00270">
    <property type="entry name" value="DEAD"/>
    <property type="match status" value="1"/>
</dbReference>
<keyword evidence="2" id="KW-0378">Hydrolase</keyword>
<dbReference type="RefSeq" id="WP_369084329.1">
    <property type="nucleotide sequence ID" value="NZ_JBFSHR010000011.1"/>
</dbReference>
<dbReference type="Pfam" id="PF08148">
    <property type="entry name" value="DSHCT"/>
    <property type="match status" value="1"/>
</dbReference>
<dbReference type="SMART" id="SM00487">
    <property type="entry name" value="DEXDc"/>
    <property type="match status" value="1"/>
</dbReference>
<organism evidence="8 9">
    <name type="scientific">Ferrimicrobium acidiphilum</name>
    <dbReference type="NCBI Taxonomy" id="121039"/>
    <lineage>
        <taxon>Bacteria</taxon>
        <taxon>Bacillati</taxon>
        <taxon>Actinomycetota</taxon>
        <taxon>Acidimicrobiia</taxon>
        <taxon>Acidimicrobiales</taxon>
        <taxon>Acidimicrobiaceae</taxon>
        <taxon>Ferrimicrobium</taxon>
    </lineage>
</organism>
<reference evidence="8 9" key="1">
    <citation type="submission" date="2024-07" db="EMBL/GenBank/DDBJ databases">
        <title>Draft Genome Sequence of Ferrimicrobium acidiphilum Strain YE2023, Isolated from a Pulp of Bioleach Reactor.</title>
        <authorList>
            <person name="Elkina Y.A."/>
            <person name="Bulaeva A.G."/>
            <person name="Beletsky A.V."/>
            <person name="Mardanov A.V."/>
        </authorList>
    </citation>
    <scope>NUCLEOTIDE SEQUENCE [LARGE SCALE GENOMIC DNA]</scope>
    <source>
        <strain evidence="8 9">YE2023</strain>
    </source>
</reference>
<evidence type="ECO:0000259" key="6">
    <source>
        <dbReference type="PROSITE" id="PS51192"/>
    </source>
</evidence>
<dbReference type="PANTHER" id="PTHR12131:SF1">
    <property type="entry name" value="ATP-DEPENDENT RNA HELICASE SUPV3L1, MITOCHONDRIAL-RELATED"/>
    <property type="match status" value="1"/>
</dbReference>
<dbReference type="InterPro" id="IPR050699">
    <property type="entry name" value="RNA-DNA_Helicase"/>
</dbReference>
<proteinExistence type="predicted"/>
<accession>A0ABV3Y0W6</accession>
<feature type="region of interest" description="Disordered" evidence="5">
    <location>
        <begin position="584"/>
        <end position="615"/>
    </location>
</feature>
<name>A0ABV3Y0W6_9ACTN</name>
<dbReference type="Pfam" id="PF00271">
    <property type="entry name" value="Helicase_C"/>
    <property type="match status" value="1"/>
</dbReference>
<sequence>MTFVSHFVDRVDIELDPFQEEAIAAILRDESVLVAAPTGSGKTLVGVFGACRALDLGLRTFYTTPLKALSNQKYAEFVRAFGVENVGLLTGDNSINPGARVVVMTTEVLRNMIYANLESIDDLGLVVLDEVHYLQNPYRGSVWEEVIIHLPRSVRLVCLSATVSNVSDFAAWMREVRGQMSVVEARGRPVPLDHRYLYADRRSRQVLSIPVLQGGRPNPKGSELDPPWLASTRRSFGPRARGVGRPELIEFLAANRELPAIIFIFSRAGCQSAADETLASGLRLTTSMEREMIREVVDRRLAKLDPRDLKVLGFTAFLAGLEAGFAPHHAGLIPPFREIVEECFERQLIKVVFATETLSLGINMPARSVVIEKMVKFNGETHKILSPGEYTQFSGRAGRRGIDHRGSSYVVWGGGVAFADVARVVEGEFYPITSSFRPTYNMAANLVKRYSPEAARELLNLSFAQFSQDAEVVRLEAELRGLRRQRSPVPSRGEIEEIRVVPGSVISVPGGEGSRHRASLVVLSVSQRHQGRMKIQAVSPSGRGYTLDATHLREARLQKRITLPAIERGRKELMRREAAKELKRSLRARHHQEPSRDFLETGHSREVEARQEGRAARLQERINQRRATLSGYFERVLSVMEAFGFSKGWSLTPTGAVLANIYSESDILVALALDTLCLDSLDEPGFAAVLSWLTFEPRPSFTGTGLRTAHPELIERYHQLQRLSSELQRLEGARELPLTRTPDVGFSELIYDWADQRPLERILRFSPIPPGDFVRNTKQIADLARQIGAVYANQPLGRLARRTELAIVRGIVALSSEITIPTDELAQFTGDSDFDVVGL</sequence>
<feature type="compositionally biased region" description="Basic and acidic residues" evidence="5">
    <location>
        <begin position="591"/>
        <end position="615"/>
    </location>
</feature>
<dbReference type="SMART" id="SM01142">
    <property type="entry name" value="DSHCT"/>
    <property type="match status" value="1"/>
</dbReference>
<dbReference type="GO" id="GO:0004386">
    <property type="term" value="F:helicase activity"/>
    <property type="evidence" value="ECO:0007669"/>
    <property type="project" value="UniProtKB-KW"/>
</dbReference>
<evidence type="ECO:0000313" key="8">
    <source>
        <dbReference type="EMBL" id="MEX6429150.1"/>
    </source>
</evidence>
<keyword evidence="4" id="KW-0067">ATP-binding</keyword>
<dbReference type="Gene3D" id="1.10.3380.30">
    <property type="match status" value="1"/>
</dbReference>
<gene>
    <name evidence="8" type="ORF">AB6A68_04775</name>
</gene>
<feature type="domain" description="Helicase ATP-binding" evidence="6">
    <location>
        <begin position="23"/>
        <end position="181"/>
    </location>
</feature>
<dbReference type="Proteomes" id="UP001560267">
    <property type="component" value="Unassembled WGS sequence"/>
</dbReference>
<dbReference type="InterPro" id="IPR011545">
    <property type="entry name" value="DEAD/DEAH_box_helicase_dom"/>
</dbReference>
<dbReference type="InterPro" id="IPR001650">
    <property type="entry name" value="Helicase_C-like"/>
</dbReference>
<dbReference type="EMBL" id="JBFSHR010000011">
    <property type="protein sequence ID" value="MEX6429150.1"/>
    <property type="molecule type" value="Genomic_DNA"/>
</dbReference>
<dbReference type="SUPFAM" id="SSF52540">
    <property type="entry name" value="P-loop containing nucleoside triphosphate hydrolases"/>
    <property type="match status" value="1"/>
</dbReference>
<dbReference type="SMART" id="SM00490">
    <property type="entry name" value="HELICc"/>
    <property type="match status" value="1"/>
</dbReference>
<keyword evidence="1" id="KW-0547">Nucleotide-binding</keyword>